<dbReference type="GO" id="GO:0009146">
    <property type="term" value="P:purine nucleoside triphosphate catabolic process"/>
    <property type="evidence" value="ECO:0007669"/>
    <property type="project" value="UniProtKB-UniRule"/>
</dbReference>
<comment type="subunit">
    <text evidence="2 10">Homodimer.</text>
</comment>
<feature type="active site" description="Proton acceptor" evidence="10">
    <location>
        <position position="75"/>
    </location>
</feature>
<evidence type="ECO:0000256" key="2">
    <source>
        <dbReference type="ARBA" id="ARBA00011738"/>
    </source>
</evidence>
<dbReference type="PANTHER" id="PTHR11067">
    <property type="entry name" value="INOSINE TRIPHOSPHATE PYROPHOSPHATASE/HAM1 PROTEIN"/>
    <property type="match status" value="1"/>
</dbReference>
<feature type="binding site" evidence="10">
    <location>
        <begin position="186"/>
        <end position="187"/>
    </location>
    <ligand>
        <name>substrate</name>
    </ligand>
</feature>
<feature type="binding site" evidence="10">
    <location>
        <position position="76"/>
    </location>
    <ligand>
        <name>substrate</name>
    </ligand>
</feature>
<dbReference type="GO" id="GO:0036220">
    <property type="term" value="F:ITP diphosphatase activity"/>
    <property type="evidence" value="ECO:0007669"/>
    <property type="project" value="UniProtKB-UniRule"/>
</dbReference>
<name>C4G816_9FIRM</name>
<accession>C4G816</accession>
<dbReference type="GO" id="GO:0035870">
    <property type="term" value="F:dITP diphosphatase activity"/>
    <property type="evidence" value="ECO:0007669"/>
    <property type="project" value="UniProtKB-UniRule"/>
</dbReference>
<dbReference type="CDD" id="cd00515">
    <property type="entry name" value="HAM1"/>
    <property type="match status" value="1"/>
</dbReference>
<comment type="caution">
    <text evidence="12">The sequence shown here is derived from an EMBL/GenBank/DDBJ whole genome shotgun (WGS) entry which is preliminary data.</text>
</comment>
<dbReference type="Proteomes" id="UP000003494">
    <property type="component" value="Unassembled WGS sequence"/>
</dbReference>
<keyword evidence="13" id="KW-1185">Reference proteome</keyword>
<reference evidence="12" key="1">
    <citation type="submission" date="2009-04" db="EMBL/GenBank/DDBJ databases">
        <authorList>
            <person name="Weinstock G."/>
            <person name="Sodergren E."/>
            <person name="Clifton S."/>
            <person name="Fulton L."/>
            <person name="Fulton B."/>
            <person name="Courtney L."/>
            <person name="Fronick C."/>
            <person name="Harrison M."/>
            <person name="Strong C."/>
            <person name="Farmer C."/>
            <person name="Delahaunty K."/>
            <person name="Markovic C."/>
            <person name="Hall O."/>
            <person name="Minx P."/>
            <person name="Tomlinson C."/>
            <person name="Mitreva M."/>
            <person name="Nelson J."/>
            <person name="Hou S."/>
            <person name="Wollam A."/>
            <person name="Pepin K.H."/>
            <person name="Johnson M."/>
            <person name="Bhonagiri V."/>
            <person name="Nash W.E."/>
            <person name="Warren W."/>
            <person name="Chinwalla A."/>
            <person name="Mardis E.R."/>
            <person name="Wilson R.K."/>
        </authorList>
    </citation>
    <scope>NUCLEOTIDE SEQUENCE [LARGE SCALE GENOMIC DNA]</scope>
    <source>
        <strain evidence="12">DSM 14600</strain>
    </source>
</reference>
<feature type="binding site" evidence="10">
    <location>
        <position position="181"/>
    </location>
    <ligand>
        <name>substrate</name>
    </ligand>
</feature>
<evidence type="ECO:0000256" key="5">
    <source>
        <dbReference type="ARBA" id="ARBA00022801"/>
    </source>
</evidence>
<keyword evidence="6 10" id="KW-0460">Magnesium</keyword>
<dbReference type="EC" id="3.6.1.66" evidence="10"/>
<dbReference type="PANTHER" id="PTHR11067:SF9">
    <property type="entry name" value="INOSINE TRIPHOSPHATE PYROPHOSPHATASE"/>
    <property type="match status" value="1"/>
</dbReference>
<dbReference type="GO" id="GO:0017111">
    <property type="term" value="F:ribonucleoside triphosphate phosphatase activity"/>
    <property type="evidence" value="ECO:0007669"/>
    <property type="project" value="InterPro"/>
</dbReference>
<gene>
    <name evidence="12" type="primary">rdgB</name>
    <name evidence="12" type="ORF">GCWU000342_00187</name>
</gene>
<dbReference type="FunFam" id="3.90.950.10:FF:000001">
    <property type="entry name" value="dITP/XTP pyrophosphatase"/>
    <property type="match status" value="1"/>
</dbReference>
<organism evidence="12 13">
    <name type="scientific">Shuttleworthella satelles DSM 14600</name>
    <dbReference type="NCBI Taxonomy" id="626523"/>
    <lineage>
        <taxon>Bacteria</taxon>
        <taxon>Bacillati</taxon>
        <taxon>Bacillota</taxon>
        <taxon>Clostridia</taxon>
        <taxon>Lachnospirales</taxon>
        <taxon>Lachnospiraceae</taxon>
        <taxon>Shuttleworthella</taxon>
    </lineage>
</organism>
<sequence>MEMKYMKIIFATGNQDKMREIREIMAGASYEICSMREAGIDLNIEENGNTFEENAVIKAEAVAALAPKAIILADDSGLEVDAMDGAPGIYSARFMGRDSSYQVKNQYILDQLAGLPREKRTARFVCAIAAVFPDGEKIVIRKNMEGWIGEKMAGENGFGYDPIFWPKGYDISSAELSAEEKNRISHRGKALRAMREKLVEYARAHRQ</sequence>
<dbReference type="EMBL" id="ACIP02000001">
    <property type="protein sequence ID" value="EEP28839.1"/>
    <property type="molecule type" value="Genomic_DNA"/>
</dbReference>
<dbReference type="HOGENOM" id="CLU_082080_0_2_9"/>
<dbReference type="HAMAP" id="MF_01405">
    <property type="entry name" value="Non_canon_purine_NTPase"/>
    <property type="match status" value="1"/>
</dbReference>
<evidence type="ECO:0000256" key="8">
    <source>
        <dbReference type="ARBA" id="ARBA00051875"/>
    </source>
</evidence>
<comment type="similarity">
    <text evidence="1 10 11">Belongs to the HAM1 NTPase family.</text>
</comment>
<keyword evidence="4 10" id="KW-0547">Nucleotide-binding</keyword>
<evidence type="ECO:0000256" key="6">
    <source>
        <dbReference type="ARBA" id="ARBA00022842"/>
    </source>
</evidence>
<dbReference type="InterPro" id="IPR002637">
    <property type="entry name" value="RdgB/HAM1"/>
</dbReference>
<evidence type="ECO:0000256" key="1">
    <source>
        <dbReference type="ARBA" id="ARBA00008023"/>
    </source>
</evidence>
<protein>
    <recommendedName>
        <fullName evidence="10">dITP/XTP pyrophosphatase</fullName>
        <ecNumber evidence="10">3.6.1.66</ecNumber>
    </recommendedName>
    <alternativeName>
        <fullName evidence="10">Non-canonical purine NTP pyrophosphatase</fullName>
    </alternativeName>
    <alternativeName>
        <fullName evidence="10">Non-standard purine NTP pyrophosphatase</fullName>
    </alternativeName>
    <alternativeName>
        <fullName evidence="10">Nucleoside-triphosphate diphosphatase</fullName>
    </alternativeName>
    <alternativeName>
        <fullName evidence="10">Nucleoside-triphosphate pyrophosphatase</fullName>
        <shortName evidence="10">NTPase</shortName>
    </alternativeName>
</protein>
<dbReference type="STRING" id="626523.GCWU000342_00187"/>
<comment type="cofactor">
    <cofactor evidence="10">
        <name>Mg(2+)</name>
        <dbReference type="ChEBI" id="CHEBI:18420"/>
    </cofactor>
    <text evidence="10">Binds 1 Mg(2+) ion per subunit.</text>
</comment>
<feature type="binding site" evidence="10">
    <location>
        <position position="75"/>
    </location>
    <ligand>
        <name>Mg(2+)</name>
        <dbReference type="ChEBI" id="CHEBI:18420"/>
    </ligand>
</feature>
<comment type="function">
    <text evidence="10">Pyrophosphatase that catalyzes the hydrolysis of nucleoside triphosphates to their monophosphate derivatives, with a high preference for the non-canonical purine nucleotides XTP (xanthosine triphosphate), dITP (deoxyinosine triphosphate) and ITP. Seems to function as a house-cleaning enzyme that removes non-canonical purine nucleotides from the nucleotide pool, thus preventing their incorporation into DNA/RNA and avoiding chromosomal lesions.</text>
</comment>
<comment type="catalytic activity">
    <reaction evidence="10">
        <text>ITP + H2O = IMP + diphosphate + H(+)</text>
        <dbReference type="Rhea" id="RHEA:29399"/>
        <dbReference type="ChEBI" id="CHEBI:15377"/>
        <dbReference type="ChEBI" id="CHEBI:15378"/>
        <dbReference type="ChEBI" id="CHEBI:33019"/>
        <dbReference type="ChEBI" id="CHEBI:58053"/>
        <dbReference type="ChEBI" id="CHEBI:61402"/>
        <dbReference type="EC" id="3.6.1.66"/>
    </reaction>
</comment>
<dbReference type="GO" id="GO:0009117">
    <property type="term" value="P:nucleotide metabolic process"/>
    <property type="evidence" value="ECO:0007669"/>
    <property type="project" value="UniProtKB-KW"/>
</dbReference>
<feature type="binding site" evidence="10">
    <location>
        <begin position="12"/>
        <end position="17"/>
    </location>
    <ligand>
        <name>substrate</name>
    </ligand>
</feature>
<evidence type="ECO:0000256" key="9">
    <source>
        <dbReference type="ARBA" id="ARBA00052017"/>
    </source>
</evidence>
<comment type="catalytic activity">
    <reaction evidence="8 10">
        <text>dITP + H2O = dIMP + diphosphate + H(+)</text>
        <dbReference type="Rhea" id="RHEA:28342"/>
        <dbReference type="ChEBI" id="CHEBI:15377"/>
        <dbReference type="ChEBI" id="CHEBI:15378"/>
        <dbReference type="ChEBI" id="CHEBI:33019"/>
        <dbReference type="ChEBI" id="CHEBI:61194"/>
        <dbReference type="ChEBI" id="CHEBI:61382"/>
        <dbReference type="EC" id="3.6.1.66"/>
    </reaction>
</comment>
<feature type="binding site" evidence="10">
    <location>
        <begin position="158"/>
        <end position="161"/>
    </location>
    <ligand>
        <name>substrate</name>
    </ligand>
</feature>
<dbReference type="InterPro" id="IPR029001">
    <property type="entry name" value="ITPase-like_fam"/>
</dbReference>
<evidence type="ECO:0000256" key="7">
    <source>
        <dbReference type="ARBA" id="ARBA00023080"/>
    </source>
</evidence>
<dbReference type="GO" id="GO:0046872">
    <property type="term" value="F:metal ion binding"/>
    <property type="evidence" value="ECO:0007669"/>
    <property type="project" value="UniProtKB-KW"/>
</dbReference>
<dbReference type="NCBIfam" id="TIGR00042">
    <property type="entry name" value="RdgB/HAM1 family non-canonical purine NTP pyrophosphatase"/>
    <property type="match status" value="1"/>
</dbReference>
<evidence type="ECO:0000256" key="11">
    <source>
        <dbReference type="RuleBase" id="RU003781"/>
    </source>
</evidence>
<dbReference type="InterPro" id="IPR020922">
    <property type="entry name" value="dITP/XTP_pyrophosphatase"/>
</dbReference>
<keyword evidence="5 10" id="KW-0378">Hydrolase</keyword>
<dbReference type="AlphaFoldDB" id="C4G816"/>
<evidence type="ECO:0000313" key="12">
    <source>
        <dbReference type="EMBL" id="EEP28839.1"/>
    </source>
</evidence>
<dbReference type="eggNOG" id="COG0127">
    <property type="taxonomic scope" value="Bacteria"/>
</dbReference>
<dbReference type="GO" id="GO:0000166">
    <property type="term" value="F:nucleotide binding"/>
    <property type="evidence" value="ECO:0007669"/>
    <property type="project" value="UniProtKB-KW"/>
</dbReference>
<evidence type="ECO:0000256" key="4">
    <source>
        <dbReference type="ARBA" id="ARBA00022741"/>
    </source>
</evidence>
<evidence type="ECO:0000313" key="13">
    <source>
        <dbReference type="Proteomes" id="UP000003494"/>
    </source>
</evidence>
<dbReference type="Pfam" id="PF01725">
    <property type="entry name" value="Ham1p_like"/>
    <property type="match status" value="1"/>
</dbReference>
<dbReference type="GO" id="GO:0005829">
    <property type="term" value="C:cytosol"/>
    <property type="evidence" value="ECO:0007669"/>
    <property type="project" value="TreeGrafter"/>
</dbReference>
<evidence type="ECO:0000256" key="3">
    <source>
        <dbReference type="ARBA" id="ARBA00022723"/>
    </source>
</evidence>
<feature type="binding site" evidence="10">
    <location>
        <position position="45"/>
    </location>
    <ligand>
        <name>Mg(2+)</name>
        <dbReference type="ChEBI" id="CHEBI:18420"/>
    </ligand>
</feature>
<keyword evidence="3 10" id="KW-0479">Metal-binding</keyword>
<dbReference type="Gene3D" id="3.90.950.10">
    <property type="match status" value="1"/>
</dbReference>
<dbReference type="SUPFAM" id="SSF52972">
    <property type="entry name" value="ITPase-like"/>
    <property type="match status" value="1"/>
</dbReference>
<keyword evidence="7 10" id="KW-0546">Nucleotide metabolism</keyword>
<evidence type="ECO:0000256" key="10">
    <source>
        <dbReference type="HAMAP-Rule" id="MF_01405"/>
    </source>
</evidence>
<comment type="catalytic activity">
    <reaction evidence="9 10">
        <text>XTP + H2O = XMP + diphosphate + H(+)</text>
        <dbReference type="Rhea" id="RHEA:28610"/>
        <dbReference type="ChEBI" id="CHEBI:15377"/>
        <dbReference type="ChEBI" id="CHEBI:15378"/>
        <dbReference type="ChEBI" id="CHEBI:33019"/>
        <dbReference type="ChEBI" id="CHEBI:57464"/>
        <dbReference type="ChEBI" id="CHEBI:61314"/>
        <dbReference type="EC" id="3.6.1.66"/>
    </reaction>
</comment>
<dbReference type="GO" id="GO:0036222">
    <property type="term" value="F:XTP diphosphatase activity"/>
    <property type="evidence" value="ECO:0007669"/>
    <property type="project" value="UniProtKB-UniRule"/>
</dbReference>
<proteinExistence type="inferred from homology"/>